<organism evidence="2 3">
    <name type="scientific">Parasphingopyxis marina</name>
    <dbReference type="NCBI Taxonomy" id="2761622"/>
    <lineage>
        <taxon>Bacteria</taxon>
        <taxon>Pseudomonadati</taxon>
        <taxon>Pseudomonadota</taxon>
        <taxon>Alphaproteobacteria</taxon>
        <taxon>Sphingomonadales</taxon>
        <taxon>Sphingomonadaceae</taxon>
        <taxon>Parasphingopyxis</taxon>
    </lineage>
</organism>
<feature type="chain" id="PRO_5032565516" description="Lipoprotein" evidence="1">
    <location>
        <begin position="20"/>
        <end position="176"/>
    </location>
</feature>
<dbReference type="AlphaFoldDB" id="A0A842HTR7"/>
<evidence type="ECO:0000313" key="2">
    <source>
        <dbReference type="EMBL" id="MBC2776476.1"/>
    </source>
</evidence>
<evidence type="ECO:0008006" key="4">
    <source>
        <dbReference type="Google" id="ProtNLM"/>
    </source>
</evidence>
<evidence type="ECO:0000256" key="1">
    <source>
        <dbReference type="SAM" id="SignalP"/>
    </source>
</evidence>
<keyword evidence="3" id="KW-1185">Reference proteome</keyword>
<feature type="signal peptide" evidence="1">
    <location>
        <begin position="1"/>
        <end position="19"/>
    </location>
</feature>
<dbReference type="EMBL" id="JACJVJ010000001">
    <property type="protein sequence ID" value="MBC2776476.1"/>
    <property type="molecule type" value="Genomic_DNA"/>
</dbReference>
<dbReference type="Proteomes" id="UP000564378">
    <property type="component" value="Unassembled WGS sequence"/>
</dbReference>
<accession>A0A842HTR7</accession>
<dbReference type="RefSeq" id="WP_185799757.1">
    <property type="nucleotide sequence ID" value="NZ_JACJVJ010000001.1"/>
</dbReference>
<dbReference type="PROSITE" id="PS51257">
    <property type="entry name" value="PROKAR_LIPOPROTEIN"/>
    <property type="match status" value="1"/>
</dbReference>
<protein>
    <recommendedName>
        <fullName evidence="4">Lipoprotein</fullName>
    </recommendedName>
</protein>
<reference evidence="2 3" key="1">
    <citation type="submission" date="2020-08" db="EMBL/GenBank/DDBJ databases">
        <title>Draft genome sequence of Parasphingopyxis sp. GrpM-11.</title>
        <authorList>
            <person name="Oh J."/>
            <person name="Roh D.-H."/>
        </authorList>
    </citation>
    <scope>NUCLEOTIDE SEQUENCE [LARGE SCALE GENOMIC DNA]</scope>
    <source>
        <strain evidence="2 3">GrpM-11</strain>
    </source>
</reference>
<sequence length="176" mass="18113">MTKRIWSALPLALALVACGGGEEAVTEPAALELTPGSWAANDEQASFADLEGNLLATFRCDTASAELILEAPGDFPDGARPAMLLRAGDFMHGVDPVEVRGDASGPIKVARLPSGGPISRTLMTTNAPMTIETESAPAVMLENGEALQGFLERCANETGQETSAIARAGASSEGGE</sequence>
<gene>
    <name evidence="2" type="ORF">H6P80_02460</name>
</gene>
<comment type="caution">
    <text evidence="2">The sequence shown here is derived from an EMBL/GenBank/DDBJ whole genome shotgun (WGS) entry which is preliminary data.</text>
</comment>
<keyword evidence="1" id="KW-0732">Signal</keyword>
<evidence type="ECO:0000313" key="3">
    <source>
        <dbReference type="Proteomes" id="UP000564378"/>
    </source>
</evidence>
<name>A0A842HTR7_9SPHN</name>
<proteinExistence type="predicted"/>